<dbReference type="Pfam" id="PF08012">
    <property type="entry name" value="DUF1702"/>
    <property type="match status" value="1"/>
</dbReference>
<reference evidence="3" key="1">
    <citation type="journal article" date="2019" name="Int. J. Syst. Evol. Microbiol.">
        <title>The Global Catalogue of Microorganisms (GCM) 10K type strain sequencing project: providing services to taxonomists for standard genome sequencing and annotation.</title>
        <authorList>
            <consortium name="The Broad Institute Genomics Platform"/>
            <consortium name="The Broad Institute Genome Sequencing Center for Infectious Disease"/>
            <person name="Wu L."/>
            <person name="Ma J."/>
        </authorList>
    </citation>
    <scope>NUCLEOTIDE SEQUENCE [LARGE SCALE GENOMIC DNA]</scope>
    <source>
        <strain evidence="3">CCUG 53519</strain>
    </source>
</reference>
<dbReference type="InterPro" id="IPR012964">
    <property type="entry name" value="DUF1702"/>
</dbReference>
<sequence>MLNGGLMVVVSILVLVFLFIFLYARLIRQNIPQMLKRFTGGDDSPFGCRFTQILQSFLTGHNLASNCGTRMNKIKTVLDKEFSDFYRGFAYEGAGMGFGARSMLQLSNRGQAFERYIYRLNPDHIYQYYVGLGWWLYSVYRFRMSSYQRWIRNMDPYYAPMLFDGVGFKAGLFDYGINPVLFSQLRHMGTSPLRVGCQGYGRSLWFQCRFEISTVLNNLKNMPEEVRQDVMSGVGLAVAYSLFDNPGSVQGVYRVIPQKYHASFRQGMAFGWEARKLQNRRYWDDMTSKMDPEWHSKMEEGVKVVHLARELAGSYNPESHYIRWIDKTRQLMNDYDVIGGWTCRKR</sequence>
<evidence type="ECO:0000256" key="1">
    <source>
        <dbReference type="SAM" id="Phobius"/>
    </source>
</evidence>
<comment type="caution">
    <text evidence="2">The sequence shown here is derived from an EMBL/GenBank/DDBJ whole genome shotgun (WGS) entry which is preliminary data.</text>
</comment>
<gene>
    <name evidence="2" type="ORF">ACFQ3J_07185</name>
</gene>
<feature type="transmembrane region" description="Helical" evidence="1">
    <location>
        <begin position="6"/>
        <end position="27"/>
    </location>
</feature>
<accession>A0ABW3PVM9</accession>
<name>A0ABW3PVM9_9BACL</name>
<evidence type="ECO:0000313" key="2">
    <source>
        <dbReference type="EMBL" id="MFD1127951.1"/>
    </source>
</evidence>
<protein>
    <submittedName>
        <fullName evidence="2">DUF1702 family protein</fullName>
    </submittedName>
</protein>
<keyword evidence="3" id="KW-1185">Reference proteome</keyword>
<dbReference type="EMBL" id="JBHTKX010000001">
    <property type="protein sequence ID" value="MFD1127951.1"/>
    <property type="molecule type" value="Genomic_DNA"/>
</dbReference>
<keyword evidence="1" id="KW-0812">Transmembrane</keyword>
<keyword evidence="1" id="KW-0472">Membrane</keyword>
<organism evidence="2 3">
    <name type="scientific">Paenibacillus provencensis</name>
    <dbReference type="NCBI Taxonomy" id="441151"/>
    <lineage>
        <taxon>Bacteria</taxon>
        <taxon>Bacillati</taxon>
        <taxon>Bacillota</taxon>
        <taxon>Bacilli</taxon>
        <taxon>Bacillales</taxon>
        <taxon>Paenibacillaceae</taxon>
        <taxon>Paenibacillus</taxon>
    </lineage>
</organism>
<dbReference type="Proteomes" id="UP001597169">
    <property type="component" value="Unassembled WGS sequence"/>
</dbReference>
<proteinExistence type="predicted"/>
<keyword evidence="1" id="KW-1133">Transmembrane helix</keyword>
<evidence type="ECO:0000313" key="3">
    <source>
        <dbReference type="Proteomes" id="UP001597169"/>
    </source>
</evidence>
<dbReference type="RefSeq" id="WP_379292471.1">
    <property type="nucleotide sequence ID" value="NZ_JBHTKX010000001.1"/>
</dbReference>